<feature type="transmembrane region" description="Helical" evidence="4">
    <location>
        <begin position="383"/>
        <end position="403"/>
    </location>
</feature>
<feature type="transmembrane region" description="Helical" evidence="4">
    <location>
        <begin position="278"/>
        <end position="300"/>
    </location>
</feature>
<feature type="transmembrane region" description="Helical" evidence="4">
    <location>
        <begin position="74"/>
        <end position="99"/>
    </location>
</feature>
<feature type="domain" description="Major facilitator superfamily (MFS) profile" evidence="5">
    <location>
        <begin position="40"/>
        <end position="435"/>
    </location>
</feature>
<evidence type="ECO:0000256" key="3">
    <source>
        <dbReference type="ARBA" id="ARBA00023136"/>
    </source>
</evidence>
<dbReference type="PANTHER" id="PTHR42910">
    <property type="entry name" value="TRANSPORTER SCO4007-RELATED"/>
    <property type="match status" value="1"/>
</dbReference>
<proteinExistence type="predicted"/>
<accession>A0A1X7FLN4</accession>
<dbReference type="GeneID" id="95549800"/>
<name>A0A1X7FLN4_TRICW</name>
<dbReference type="Pfam" id="PF07690">
    <property type="entry name" value="MFS_1"/>
    <property type="match status" value="1"/>
</dbReference>
<dbReference type="Gene3D" id="1.20.1250.20">
    <property type="entry name" value="MFS general substrate transporter like domains"/>
    <property type="match status" value="1"/>
</dbReference>
<dbReference type="STRING" id="28094.SAMN06295900_109148"/>
<dbReference type="PANTHER" id="PTHR42910:SF1">
    <property type="entry name" value="MAJOR FACILITATOR SUPERFAMILY (MFS) PROFILE DOMAIN-CONTAINING PROTEIN"/>
    <property type="match status" value="1"/>
</dbReference>
<dbReference type="AlphaFoldDB" id="A0A1X7FLN4"/>
<evidence type="ECO:0000313" key="7">
    <source>
        <dbReference type="Proteomes" id="UP000192911"/>
    </source>
</evidence>
<evidence type="ECO:0000259" key="5">
    <source>
        <dbReference type="PROSITE" id="PS50850"/>
    </source>
</evidence>
<dbReference type="InterPro" id="IPR036259">
    <property type="entry name" value="MFS_trans_sf"/>
</dbReference>
<keyword evidence="7" id="KW-1185">Reference proteome</keyword>
<dbReference type="EMBL" id="FXAH01000009">
    <property type="protein sequence ID" value="SMF53767.1"/>
    <property type="molecule type" value="Genomic_DNA"/>
</dbReference>
<gene>
    <name evidence="6" type="ORF">SAMN06295900_109148</name>
</gene>
<feature type="transmembrane region" description="Helical" evidence="4">
    <location>
        <begin position="343"/>
        <end position="362"/>
    </location>
</feature>
<keyword evidence="3 4" id="KW-0472">Membrane</keyword>
<feature type="transmembrane region" description="Helical" evidence="4">
    <location>
        <begin position="198"/>
        <end position="216"/>
    </location>
</feature>
<keyword evidence="1 4" id="KW-0812">Transmembrane</keyword>
<evidence type="ECO:0000256" key="2">
    <source>
        <dbReference type="ARBA" id="ARBA00022989"/>
    </source>
</evidence>
<dbReference type="InterPro" id="IPR020846">
    <property type="entry name" value="MFS_dom"/>
</dbReference>
<dbReference type="RefSeq" id="WP_085228693.1">
    <property type="nucleotide sequence ID" value="NZ_BSQD01000009.1"/>
</dbReference>
<evidence type="ECO:0000256" key="4">
    <source>
        <dbReference type="SAM" id="Phobius"/>
    </source>
</evidence>
<feature type="transmembrane region" description="Helical" evidence="4">
    <location>
        <begin position="40"/>
        <end position="62"/>
    </location>
</feature>
<dbReference type="CDD" id="cd17324">
    <property type="entry name" value="MFS_NepI_like"/>
    <property type="match status" value="1"/>
</dbReference>
<dbReference type="OrthoDB" id="9815356at2"/>
<dbReference type="InterPro" id="IPR011701">
    <property type="entry name" value="MFS"/>
</dbReference>
<protein>
    <submittedName>
        <fullName evidence="6">Predicted arabinose efflux permease, MFS family</fullName>
    </submittedName>
</protein>
<dbReference type="PROSITE" id="PS50850">
    <property type="entry name" value="MFS"/>
    <property type="match status" value="1"/>
</dbReference>
<evidence type="ECO:0000256" key="1">
    <source>
        <dbReference type="ARBA" id="ARBA00022692"/>
    </source>
</evidence>
<feature type="transmembrane region" description="Helical" evidence="4">
    <location>
        <begin position="111"/>
        <end position="129"/>
    </location>
</feature>
<feature type="transmembrane region" description="Helical" evidence="4">
    <location>
        <begin position="168"/>
        <end position="186"/>
    </location>
</feature>
<feature type="transmembrane region" description="Helical" evidence="4">
    <location>
        <begin position="135"/>
        <end position="156"/>
    </location>
</feature>
<dbReference type="SUPFAM" id="SSF103473">
    <property type="entry name" value="MFS general substrate transporter"/>
    <property type="match status" value="1"/>
</dbReference>
<evidence type="ECO:0000313" key="6">
    <source>
        <dbReference type="EMBL" id="SMF53767.1"/>
    </source>
</evidence>
<dbReference type="GO" id="GO:0022857">
    <property type="term" value="F:transmembrane transporter activity"/>
    <property type="evidence" value="ECO:0007669"/>
    <property type="project" value="InterPro"/>
</dbReference>
<feature type="transmembrane region" description="Helical" evidence="4">
    <location>
        <begin position="312"/>
        <end position="337"/>
    </location>
</feature>
<sequence>MNHTADLCPDRRCATGLHAAPAAAAAAAAAAIDSLDSRPALSAALTGLLAAATGVMVMNLFAAQPLTGPIAHALALPPGLTGSVAMLPQLGYALGLVLLVPLADLVENRRLVVRTLTACAALLAVAACARSSGLFLAAVFLAGASSSAIQMLVPMAASMVPEAERGRAVGNVMSGLMLGILLSRPLASAIAGSLGWRAFYGLAATADAVLAIVLTMRLPRRSPPSSAPYRILLRSLWTLLRTEHVLQRRAFSAALAMGAFSAFWTAIGLRLAQAPFGLSFYGIGTFALAGAAGVVVTPLAGRAGDRGWGRTALLLAHLTMLVALVACGVAGAGWFGFDAAAHRHLALALLVASAALLDAGVVTDQTLGRRAVNLLQPAARARLNGLFVGVFFVGGALGAWLAGTAWSGYGFSGVCAVGLAFAGAACTLGIAGRARRVVQ</sequence>
<dbReference type="Proteomes" id="UP000192911">
    <property type="component" value="Unassembled WGS sequence"/>
</dbReference>
<organism evidence="6 7">
    <name type="scientific">Trinickia caryophylli</name>
    <name type="common">Paraburkholderia caryophylli</name>
    <dbReference type="NCBI Taxonomy" id="28094"/>
    <lineage>
        <taxon>Bacteria</taxon>
        <taxon>Pseudomonadati</taxon>
        <taxon>Pseudomonadota</taxon>
        <taxon>Betaproteobacteria</taxon>
        <taxon>Burkholderiales</taxon>
        <taxon>Burkholderiaceae</taxon>
        <taxon>Trinickia</taxon>
    </lineage>
</organism>
<keyword evidence="2 4" id="KW-1133">Transmembrane helix</keyword>
<reference evidence="7" key="1">
    <citation type="submission" date="2017-04" db="EMBL/GenBank/DDBJ databases">
        <authorList>
            <person name="Varghese N."/>
            <person name="Submissions S."/>
        </authorList>
    </citation>
    <scope>NUCLEOTIDE SEQUENCE [LARGE SCALE GENOMIC DNA]</scope>
    <source>
        <strain evidence="7">Ballard 720</strain>
    </source>
</reference>
<feature type="transmembrane region" description="Helical" evidence="4">
    <location>
        <begin position="409"/>
        <end position="431"/>
    </location>
</feature>
<feature type="transmembrane region" description="Helical" evidence="4">
    <location>
        <begin position="250"/>
        <end position="272"/>
    </location>
</feature>